<gene>
    <name evidence="1" type="ORF">J2X78_005084</name>
</gene>
<evidence type="ECO:0000313" key="2">
    <source>
        <dbReference type="Proteomes" id="UP001246858"/>
    </source>
</evidence>
<sequence length="81" mass="9480">MKTKGIVFSCLFLLLACSKKDKENPFYGERNSYTYQNGGEPVTVKIEKAEFEYDGAEMLLHFYKSEYNQHLRMLLVNQALF</sequence>
<dbReference type="EMBL" id="JAVDTF010000007">
    <property type="protein sequence ID" value="MDR6786489.1"/>
    <property type="molecule type" value="Genomic_DNA"/>
</dbReference>
<comment type="caution">
    <text evidence="1">The sequence shown here is derived from an EMBL/GenBank/DDBJ whole genome shotgun (WGS) entry which is preliminary data.</text>
</comment>
<accession>A0ACC6L4F1</accession>
<organism evidence="1 2">
    <name type="scientific">Pedobacter africanus</name>
    <dbReference type="NCBI Taxonomy" id="151894"/>
    <lineage>
        <taxon>Bacteria</taxon>
        <taxon>Pseudomonadati</taxon>
        <taxon>Bacteroidota</taxon>
        <taxon>Sphingobacteriia</taxon>
        <taxon>Sphingobacteriales</taxon>
        <taxon>Sphingobacteriaceae</taxon>
        <taxon>Pedobacter</taxon>
    </lineage>
</organism>
<dbReference type="Proteomes" id="UP001246858">
    <property type="component" value="Unassembled WGS sequence"/>
</dbReference>
<evidence type="ECO:0000313" key="1">
    <source>
        <dbReference type="EMBL" id="MDR6786489.1"/>
    </source>
</evidence>
<name>A0ACC6L4F1_9SPHI</name>
<proteinExistence type="predicted"/>
<keyword evidence="2" id="KW-1185">Reference proteome</keyword>
<reference evidence="1" key="1">
    <citation type="submission" date="2023-07" db="EMBL/GenBank/DDBJ databases">
        <title>Sorghum-associated microbial communities from plants grown in Nebraska, USA.</title>
        <authorList>
            <person name="Schachtman D."/>
        </authorList>
    </citation>
    <scope>NUCLEOTIDE SEQUENCE</scope>
    <source>
        <strain evidence="1">2697</strain>
    </source>
</reference>
<protein>
    <submittedName>
        <fullName evidence="1">Uncharacterized protein</fullName>
    </submittedName>
</protein>